<feature type="non-terminal residue" evidence="1">
    <location>
        <position position="93"/>
    </location>
</feature>
<dbReference type="Proteomes" id="UP001459277">
    <property type="component" value="Unassembled WGS sequence"/>
</dbReference>
<dbReference type="EMBL" id="JAZDWU010000003">
    <property type="protein sequence ID" value="KAL0006727.1"/>
    <property type="molecule type" value="Genomic_DNA"/>
</dbReference>
<name>A0AAW2D800_9ROSI</name>
<comment type="caution">
    <text evidence="1">The sequence shown here is derived from an EMBL/GenBank/DDBJ whole genome shotgun (WGS) entry which is preliminary data.</text>
</comment>
<organism evidence="1 2">
    <name type="scientific">Lithocarpus litseifolius</name>
    <dbReference type="NCBI Taxonomy" id="425828"/>
    <lineage>
        <taxon>Eukaryota</taxon>
        <taxon>Viridiplantae</taxon>
        <taxon>Streptophyta</taxon>
        <taxon>Embryophyta</taxon>
        <taxon>Tracheophyta</taxon>
        <taxon>Spermatophyta</taxon>
        <taxon>Magnoliopsida</taxon>
        <taxon>eudicotyledons</taxon>
        <taxon>Gunneridae</taxon>
        <taxon>Pentapetalae</taxon>
        <taxon>rosids</taxon>
        <taxon>fabids</taxon>
        <taxon>Fagales</taxon>
        <taxon>Fagaceae</taxon>
        <taxon>Lithocarpus</taxon>
    </lineage>
</organism>
<sequence length="93" mass="10626">MPHRSKLYFAFFPYLFFGNQLMQPLFKLRPVSTTTTSVDEHDNRSLGRLDIEVGPLMKPSLVGRKVLEANSVAHGETKFITEWLENETKDKGA</sequence>
<protein>
    <submittedName>
        <fullName evidence="1">Uncharacterized protein</fullName>
    </submittedName>
</protein>
<accession>A0AAW2D800</accession>
<dbReference type="AlphaFoldDB" id="A0AAW2D800"/>
<keyword evidence="2" id="KW-1185">Reference proteome</keyword>
<evidence type="ECO:0000313" key="2">
    <source>
        <dbReference type="Proteomes" id="UP001459277"/>
    </source>
</evidence>
<reference evidence="1 2" key="1">
    <citation type="submission" date="2024-01" db="EMBL/GenBank/DDBJ databases">
        <title>A telomere-to-telomere, gap-free genome of sweet tea (Lithocarpus litseifolius).</title>
        <authorList>
            <person name="Zhou J."/>
        </authorList>
    </citation>
    <scope>NUCLEOTIDE SEQUENCE [LARGE SCALE GENOMIC DNA]</scope>
    <source>
        <strain evidence="1">Zhou-2022a</strain>
        <tissue evidence="1">Leaf</tissue>
    </source>
</reference>
<proteinExistence type="predicted"/>
<evidence type="ECO:0000313" key="1">
    <source>
        <dbReference type="EMBL" id="KAL0006727.1"/>
    </source>
</evidence>
<gene>
    <name evidence="1" type="ORF">SO802_008229</name>
</gene>